<dbReference type="EMBL" id="AAIPPN010000021">
    <property type="protein sequence ID" value="ECG8068670.1"/>
    <property type="molecule type" value="Genomic_DNA"/>
</dbReference>
<evidence type="ECO:0000256" key="4">
    <source>
        <dbReference type="ARBA" id="ARBA00023284"/>
    </source>
</evidence>
<dbReference type="Pfam" id="PF00085">
    <property type="entry name" value="Thioredoxin"/>
    <property type="match status" value="1"/>
</dbReference>
<keyword evidence="2" id="KW-0249">Electron transport</keyword>
<dbReference type="GO" id="GO:0005737">
    <property type="term" value="C:cytoplasm"/>
    <property type="evidence" value="ECO:0007669"/>
    <property type="project" value="TreeGrafter"/>
</dbReference>
<keyword evidence="3" id="KW-1015">Disulfide bond</keyword>
<dbReference type="SUPFAM" id="SSF52833">
    <property type="entry name" value="Thioredoxin-like"/>
    <property type="match status" value="1"/>
</dbReference>
<keyword evidence="1" id="KW-0813">Transport</keyword>
<keyword evidence="4" id="KW-0676">Redox-active center</keyword>
<evidence type="ECO:0000259" key="5">
    <source>
        <dbReference type="Pfam" id="PF00085"/>
    </source>
</evidence>
<dbReference type="PANTHER" id="PTHR45663">
    <property type="entry name" value="GEO12009P1"/>
    <property type="match status" value="1"/>
</dbReference>
<evidence type="ECO:0000256" key="1">
    <source>
        <dbReference type="ARBA" id="ARBA00022448"/>
    </source>
</evidence>
<gene>
    <name evidence="6" type="ORF">FNG02_24915</name>
</gene>
<dbReference type="InterPro" id="IPR017937">
    <property type="entry name" value="Thioredoxin_CS"/>
</dbReference>
<dbReference type="InterPro" id="IPR036249">
    <property type="entry name" value="Thioredoxin-like_sf"/>
</dbReference>
<reference evidence="6" key="1">
    <citation type="submission" date="2019-07" db="EMBL/GenBank/DDBJ databases">
        <authorList>
            <consortium name="PulseNet: The National Subtyping Network for Foodborne Disease Surveillance"/>
            <person name="Tarr C.L."/>
            <person name="Trees E."/>
            <person name="Katz L.S."/>
            <person name="Carleton-Romer H.A."/>
            <person name="Stroika S."/>
            <person name="Kucerova Z."/>
            <person name="Roache K.F."/>
            <person name="Sabol A.L."/>
            <person name="Besser J."/>
            <person name="Gerner-Smidt P."/>
        </authorList>
    </citation>
    <scope>NUCLEOTIDE SEQUENCE</scope>
    <source>
        <strain evidence="6">PNUSAS081329</strain>
    </source>
</reference>
<organism evidence="6">
    <name type="scientific">Salmonella enterica</name>
    <name type="common">Salmonella choleraesuis</name>
    <dbReference type="NCBI Taxonomy" id="28901"/>
    <lineage>
        <taxon>Bacteria</taxon>
        <taxon>Pseudomonadati</taxon>
        <taxon>Pseudomonadota</taxon>
        <taxon>Gammaproteobacteria</taxon>
        <taxon>Enterobacterales</taxon>
        <taxon>Enterobacteriaceae</taxon>
        <taxon>Salmonella</taxon>
    </lineage>
</organism>
<dbReference type="PROSITE" id="PS00194">
    <property type="entry name" value="THIOREDOXIN_1"/>
    <property type="match status" value="1"/>
</dbReference>
<dbReference type="CDD" id="cd02947">
    <property type="entry name" value="TRX_family"/>
    <property type="match status" value="1"/>
</dbReference>
<protein>
    <submittedName>
        <fullName evidence="6">Thioredoxin</fullName>
    </submittedName>
</protein>
<dbReference type="AlphaFoldDB" id="A0A5Y3A2X6"/>
<name>A0A5Y3A2X6_SALER</name>
<accession>A0A5Y3A2X6</accession>
<dbReference type="Gene3D" id="3.40.30.10">
    <property type="entry name" value="Glutaredoxin"/>
    <property type="match status" value="1"/>
</dbReference>
<comment type="caution">
    <text evidence="6">The sequence shown here is derived from an EMBL/GenBank/DDBJ whole genome shotgun (WGS) entry which is preliminary data.</text>
</comment>
<evidence type="ECO:0000256" key="2">
    <source>
        <dbReference type="ARBA" id="ARBA00022982"/>
    </source>
</evidence>
<proteinExistence type="predicted"/>
<sequence>MSELKKYDENNFCEIERYSGVSVVRLYADWCAPCRQSDVFFREFARQLPEDIRTGVVNVILAPTLTWKYDIASIPVTLFFRQGQLVKRAYGPKSISELSRDLMGAKDQQAYH</sequence>
<evidence type="ECO:0000256" key="3">
    <source>
        <dbReference type="ARBA" id="ARBA00023157"/>
    </source>
</evidence>
<dbReference type="PANTHER" id="PTHR45663:SF11">
    <property type="entry name" value="GEO12009P1"/>
    <property type="match status" value="1"/>
</dbReference>
<feature type="domain" description="Thioredoxin" evidence="5">
    <location>
        <begin position="9"/>
        <end position="100"/>
    </location>
</feature>
<dbReference type="GO" id="GO:0015035">
    <property type="term" value="F:protein-disulfide reductase activity"/>
    <property type="evidence" value="ECO:0007669"/>
    <property type="project" value="TreeGrafter"/>
</dbReference>
<dbReference type="InterPro" id="IPR013766">
    <property type="entry name" value="Thioredoxin_domain"/>
</dbReference>
<evidence type="ECO:0000313" key="6">
    <source>
        <dbReference type="EMBL" id="ECG8068670.1"/>
    </source>
</evidence>